<organism evidence="2 3">
    <name type="scientific">Nocardia seriolae</name>
    <dbReference type="NCBI Taxonomy" id="37332"/>
    <lineage>
        <taxon>Bacteria</taxon>
        <taxon>Bacillati</taxon>
        <taxon>Actinomycetota</taxon>
        <taxon>Actinomycetes</taxon>
        <taxon>Mycobacteriales</taxon>
        <taxon>Nocardiaceae</taxon>
        <taxon>Nocardia</taxon>
    </lineage>
</organism>
<reference evidence="1 4" key="3">
    <citation type="submission" date="2016-10" db="EMBL/GenBank/DDBJ databases">
        <title>Genome sequence of Nocardia seriolae strain EM150506, isolated from Anguila japonica.</title>
        <authorList>
            <person name="Han H.-J."/>
        </authorList>
    </citation>
    <scope>NUCLEOTIDE SEQUENCE [LARGE SCALE GENOMIC DNA]</scope>
    <source>
        <strain evidence="1 4">EM150506</strain>
    </source>
</reference>
<dbReference type="AlphaFoldDB" id="A0ABC9YTK9"/>
<sequence>MFAALDDGAEFVGQADQDAFGGGVVQAAGHGFAQEIVEIGCYQQVFDQDGRADLGAELIGDGFDDDQEVGVDDGAAGFEDVADVDEEFVEDDSDAAGWEFAGAGAQGFGAQADLRGVVGGREVQVQQGQQGGDRVAR</sequence>
<dbReference type="KEGG" id="nsr:NS506_06283"/>
<dbReference type="Proteomes" id="UP000180166">
    <property type="component" value="Chromosome"/>
</dbReference>
<gene>
    <name evidence="1" type="ORF">NS506_06283</name>
    <name evidence="2" type="ORF">NSK11_contig00040-0029</name>
</gene>
<reference evidence="3" key="1">
    <citation type="submission" date="2015-07" db="EMBL/GenBank/DDBJ databases">
        <title>Nocardia seriolae U-1 whole genome shotgun sequence.</title>
        <authorList>
            <person name="Imajoh M."/>
            <person name="Fukumoto Y."/>
            <person name="Sukeda M."/>
            <person name="Yamane J."/>
            <person name="Yamasaki K."/>
            <person name="Shimizu M."/>
            <person name="Ohnishi K."/>
            <person name="Oshima S."/>
        </authorList>
    </citation>
    <scope>NUCLEOTIDE SEQUENCE [LARGE SCALE GENOMIC DNA]</scope>
    <source>
        <strain evidence="3">U-1</strain>
    </source>
</reference>
<keyword evidence="3" id="KW-1185">Reference proteome</keyword>
<dbReference type="RefSeq" id="WP_033087652.1">
    <property type="nucleotide sequence ID" value="NZ_AP017900.1"/>
</dbReference>
<proteinExistence type="predicted"/>
<evidence type="ECO:0000313" key="3">
    <source>
        <dbReference type="Proteomes" id="UP000037179"/>
    </source>
</evidence>
<evidence type="ECO:0000313" key="2">
    <source>
        <dbReference type="EMBL" id="GAP28675.1"/>
    </source>
</evidence>
<evidence type="ECO:0000313" key="4">
    <source>
        <dbReference type="Proteomes" id="UP000180166"/>
    </source>
</evidence>
<evidence type="ECO:0000313" key="1">
    <source>
        <dbReference type="EMBL" id="APB00319.1"/>
    </source>
</evidence>
<name>A0ABC9YTK9_9NOCA</name>
<dbReference type="EMBL" id="BBYQ01000040">
    <property type="protein sequence ID" value="GAP28675.1"/>
    <property type="molecule type" value="Genomic_DNA"/>
</dbReference>
<dbReference type="Proteomes" id="UP000037179">
    <property type="component" value="Unassembled WGS sequence"/>
</dbReference>
<dbReference type="EMBL" id="CP017839">
    <property type="protein sequence ID" value="APB00319.1"/>
    <property type="molecule type" value="Genomic_DNA"/>
</dbReference>
<protein>
    <submittedName>
        <fullName evidence="2">Uncharacterized protein</fullName>
    </submittedName>
</protein>
<reference evidence="2 3" key="2">
    <citation type="journal article" date="2016" name="Genome Announc.">
        <title>Draft Genome Sequence of Erythromycin- and Oxytetracycline-Sensitive Nocardia seriolae Strain U-1 (NBRC 110359).</title>
        <authorList>
            <person name="Imajoh M."/>
            <person name="Sukeda M."/>
            <person name="Shimizu M."/>
            <person name="Yamane J."/>
            <person name="Ohnishi K."/>
            <person name="Oshima S."/>
        </authorList>
    </citation>
    <scope>NUCLEOTIDE SEQUENCE [LARGE SCALE GENOMIC DNA]</scope>
    <source>
        <strain evidence="2 3">U-1</strain>
    </source>
</reference>
<accession>A0ABC9YTK9</accession>